<dbReference type="FunCoup" id="A0A2J7Q594">
    <property type="interactions" value="290"/>
</dbReference>
<feature type="compositionally biased region" description="Acidic residues" evidence="3">
    <location>
        <begin position="87"/>
        <end position="111"/>
    </location>
</feature>
<feature type="region of interest" description="Disordered" evidence="3">
    <location>
        <begin position="87"/>
        <end position="168"/>
    </location>
</feature>
<dbReference type="PANTHER" id="PTHR15081">
    <property type="entry name" value="NUCLEAR AUTOANTIGENIC SPERM PROTEIN NASP -RELATED"/>
    <property type="match status" value="1"/>
</dbReference>
<proteinExistence type="predicted"/>
<sequence>MEVETKSGNAGQEATKKEEAFTHLAQGKRHLLVKDYSEAVASFASACQLLSQLYGELANECGEAYFNYGIALLELARTESDVLGIEGEGEESQDSDGDDEGEDEKEEENTADGEINHVENGKGNEHGSNEKEKNATEAEPKNINERNGTKDSKGEGKDNSTENVEDEDDISNLRLAWEMLELAKVIFRRQAEGNKQINLKLAEVHLKLGEVGLESETYVQAIEDMKICLEIRTQNLDKHDRSIAETHYQLGMAYSLVSDFDEAIGQLTLAHMLLEKRIEYLQEKGKQSSANSEENENPFYTIEGEITEITALLPEVKEKINDTKDLKEKTKTALMAGLDAKKEIAASSESEQGASSGSSGAFIVSLQPESDSKPVSDISHLVRKKRKLEPNSSEEKCSKHPCPEGSKLE</sequence>
<evidence type="ECO:0000313" key="6">
    <source>
        <dbReference type="Proteomes" id="UP000235965"/>
    </source>
</evidence>
<comment type="caution">
    <text evidence="5">The sequence shown here is derived from an EMBL/GenBank/DDBJ whole genome shotgun (WGS) entry which is preliminary data.</text>
</comment>
<organism evidence="5 6">
    <name type="scientific">Cryptotermes secundus</name>
    <dbReference type="NCBI Taxonomy" id="105785"/>
    <lineage>
        <taxon>Eukaryota</taxon>
        <taxon>Metazoa</taxon>
        <taxon>Ecdysozoa</taxon>
        <taxon>Arthropoda</taxon>
        <taxon>Hexapoda</taxon>
        <taxon>Insecta</taxon>
        <taxon>Pterygota</taxon>
        <taxon>Neoptera</taxon>
        <taxon>Polyneoptera</taxon>
        <taxon>Dictyoptera</taxon>
        <taxon>Blattodea</taxon>
        <taxon>Blattoidea</taxon>
        <taxon>Termitoidae</taxon>
        <taxon>Kalotermitidae</taxon>
        <taxon>Cryptotermitinae</taxon>
        <taxon>Cryptotermes</taxon>
    </lineage>
</organism>
<dbReference type="InterPro" id="IPR011990">
    <property type="entry name" value="TPR-like_helical_dom_sf"/>
</dbReference>
<evidence type="ECO:0000313" key="5">
    <source>
        <dbReference type="EMBL" id="PNF23754.1"/>
    </source>
</evidence>
<dbReference type="Gene3D" id="1.25.40.10">
    <property type="entry name" value="Tetratricopeptide repeat domain"/>
    <property type="match status" value="1"/>
</dbReference>
<keyword evidence="1" id="KW-0677">Repeat</keyword>
<dbReference type="SUPFAM" id="SSF48452">
    <property type="entry name" value="TPR-like"/>
    <property type="match status" value="1"/>
</dbReference>
<dbReference type="AlphaFoldDB" id="A0A2J7Q594"/>
<dbReference type="GO" id="GO:0006335">
    <property type="term" value="P:DNA replication-dependent chromatin assembly"/>
    <property type="evidence" value="ECO:0007669"/>
    <property type="project" value="TreeGrafter"/>
</dbReference>
<dbReference type="GO" id="GO:0042393">
    <property type="term" value="F:histone binding"/>
    <property type="evidence" value="ECO:0007669"/>
    <property type="project" value="TreeGrafter"/>
</dbReference>
<keyword evidence="2" id="KW-0802">TPR repeat</keyword>
<reference evidence="5 6" key="1">
    <citation type="submission" date="2017-12" db="EMBL/GenBank/DDBJ databases">
        <title>Hemimetabolous genomes reveal molecular basis of termite eusociality.</title>
        <authorList>
            <person name="Harrison M.C."/>
            <person name="Jongepier E."/>
            <person name="Robertson H.M."/>
            <person name="Arning N."/>
            <person name="Bitard-Feildel T."/>
            <person name="Chao H."/>
            <person name="Childers C.P."/>
            <person name="Dinh H."/>
            <person name="Doddapaneni H."/>
            <person name="Dugan S."/>
            <person name="Gowin J."/>
            <person name="Greiner C."/>
            <person name="Han Y."/>
            <person name="Hu H."/>
            <person name="Hughes D.S.T."/>
            <person name="Huylmans A.-K."/>
            <person name="Kemena C."/>
            <person name="Kremer L.P.M."/>
            <person name="Lee S.L."/>
            <person name="Lopez-Ezquerra A."/>
            <person name="Mallet L."/>
            <person name="Monroy-Kuhn J.M."/>
            <person name="Moser A."/>
            <person name="Murali S.C."/>
            <person name="Muzny D.M."/>
            <person name="Otani S."/>
            <person name="Piulachs M.-D."/>
            <person name="Poelchau M."/>
            <person name="Qu J."/>
            <person name="Schaub F."/>
            <person name="Wada-Katsumata A."/>
            <person name="Worley K.C."/>
            <person name="Xie Q."/>
            <person name="Ylla G."/>
            <person name="Poulsen M."/>
            <person name="Gibbs R.A."/>
            <person name="Schal C."/>
            <person name="Richards S."/>
            <person name="Belles X."/>
            <person name="Korb J."/>
            <person name="Bornberg-Bauer E."/>
        </authorList>
    </citation>
    <scope>NUCLEOTIDE SEQUENCE [LARGE SCALE GENOMIC DNA]</scope>
    <source>
        <tissue evidence="5">Whole body</tissue>
    </source>
</reference>
<protein>
    <recommendedName>
        <fullName evidence="4">Tetratricopeptide SHNi-TPR domain-containing protein</fullName>
    </recommendedName>
</protein>
<evidence type="ECO:0000256" key="3">
    <source>
        <dbReference type="SAM" id="MobiDB-lite"/>
    </source>
</evidence>
<feature type="compositionally biased region" description="Low complexity" evidence="3">
    <location>
        <begin position="345"/>
        <end position="361"/>
    </location>
</feature>
<evidence type="ECO:0000256" key="1">
    <source>
        <dbReference type="ARBA" id="ARBA00022737"/>
    </source>
</evidence>
<dbReference type="InterPro" id="IPR051730">
    <property type="entry name" value="NASP-like"/>
</dbReference>
<dbReference type="Proteomes" id="UP000235965">
    <property type="component" value="Unassembled WGS sequence"/>
</dbReference>
<name>A0A2J7Q594_9NEOP</name>
<keyword evidence="6" id="KW-1185">Reference proteome</keyword>
<evidence type="ECO:0000256" key="2">
    <source>
        <dbReference type="ARBA" id="ARBA00022803"/>
    </source>
</evidence>
<dbReference type="InterPro" id="IPR019544">
    <property type="entry name" value="Tetratricopeptide_SHNi-TPR_dom"/>
</dbReference>
<gene>
    <name evidence="5" type="ORF">B7P43_G16989</name>
</gene>
<feature type="region of interest" description="Disordered" evidence="3">
    <location>
        <begin position="344"/>
        <end position="409"/>
    </location>
</feature>
<dbReference type="Pfam" id="PF10516">
    <property type="entry name" value="SHNi-TPR"/>
    <property type="match status" value="1"/>
</dbReference>
<evidence type="ECO:0000259" key="4">
    <source>
        <dbReference type="Pfam" id="PF10516"/>
    </source>
</evidence>
<dbReference type="GO" id="GO:0005654">
    <property type="term" value="C:nucleoplasm"/>
    <property type="evidence" value="ECO:0007669"/>
    <property type="project" value="TreeGrafter"/>
</dbReference>
<dbReference type="STRING" id="105785.A0A2J7Q594"/>
<feature type="compositionally biased region" description="Basic and acidic residues" evidence="3">
    <location>
        <begin position="393"/>
        <end position="409"/>
    </location>
</feature>
<feature type="domain" description="Tetratricopeptide SHNi-TPR" evidence="4">
    <location>
        <begin position="202"/>
        <end position="237"/>
    </location>
</feature>
<dbReference type="PANTHER" id="PTHR15081:SF1">
    <property type="entry name" value="NUCLEAR AUTOANTIGENIC SPERM PROTEIN"/>
    <property type="match status" value="1"/>
</dbReference>
<dbReference type="GO" id="GO:0034080">
    <property type="term" value="P:CENP-A containing chromatin assembly"/>
    <property type="evidence" value="ECO:0007669"/>
    <property type="project" value="TreeGrafter"/>
</dbReference>
<dbReference type="EMBL" id="NEVH01017587">
    <property type="protein sequence ID" value="PNF23754.1"/>
    <property type="molecule type" value="Genomic_DNA"/>
</dbReference>
<dbReference type="OrthoDB" id="5587616at2759"/>
<accession>A0A2J7Q594</accession>
<dbReference type="InParanoid" id="A0A2J7Q594"/>
<feature type="compositionally biased region" description="Basic and acidic residues" evidence="3">
    <location>
        <begin position="114"/>
        <end position="160"/>
    </location>
</feature>